<dbReference type="SMART" id="SM00360">
    <property type="entry name" value="RRM"/>
    <property type="match status" value="3"/>
</dbReference>
<dbReference type="InterPro" id="IPR050502">
    <property type="entry name" value="Euk_RNA-bind_prot"/>
</dbReference>
<dbReference type="PANTHER" id="PTHR48025:SF20">
    <property type="entry name" value="TIA1 CYTOTOXIC GRANULE ASSOCIATED RNA BINDING PROTEIN"/>
    <property type="match status" value="1"/>
</dbReference>
<comment type="caution">
    <text evidence="5">The sequence shown here is derived from an EMBL/GenBank/DDBJ whole genome shotgun (WGS) entry which is preliminary data.</text>
</comment>
<evidence type="ECO:0000256" key="1">
    <source>
        <dbReference type="ARBA" id="ARBA00022884"/>
    </source>
</evidence>
<evidence type="ECO:0000256" key="2">
    <source>
        <dbReference type="PROSITE-ProRule" id="PRU00176"/>
    </source>
</evidence>
<dbReference type="AlphaFoldDB" id="A0A1D2MYK2"/>
<dbReference type="STRING" id="48709.A0A1D2MYK2"/>
<evidence type="ECO:0000313" key="5">
    <source>
        <dbReference type="EMBL" id="ODM98126.1"/>
    </source>
</evidence>
<accession>A0A1D2MYK2</accession>
<keyword evidence="6" id="KW-1185">Reference proteome</keyword>
<dbReference type="PROSITE" id="PS50102">
    <property type="entry name" value="RRM"/>
    <property type="match status" value="3"/>
</dbReference>
<evidence type="ECO:0000256" key="3">
    <source>
        <dbReference type="SAM" id="MobiDB-lite"/>
    </source>
</evidence>
<gene>
    <name evidence="5" type="ORF">Ocin01_08551</name>
</gene>
<feature type="compositionally biased region" description="Polar residues" evidence="3">
    <location>
        <begin position="370"/>
        <end position="399"/>
    </location>
</feature>
<dbReference type="PANTHER" id="PTHR48025">
    <property type="entry name" value="OS02G0815200 PROTEIN"/>
    <property type="match status" value="1"/>
</dbReference>
<reference evidence="5 6" key="1">
    <citation type="journal article" date="2016" name="Genome Biol. Evol.">
        <title>Gene Family Evolution Reflects Adaptation to Soil Environmental Stressors in the Genome of the Collembolan Orchesella cincta.</title>
        <authorList>
            <person name="Faddeeva-Vakhrusheva A."/>
            <person name="Derks M.F."/>
            <person name="Anvar S.Y."/>
            <person name="Agamennone V."/>
            <person name="Suring W."/>
            <person name="Smit S."/>
            <person name="van Straalen N.M."/>
            <person name="Roelofs D."/>
        </authorList>
    </citation>
    <scope>NUCLEOTIDE SEQUENCE [LARGE SCALE GENOMIC DNA]</scope>
    <source>
        <tissue evidence="5">Mixed pool</tissue>
    </source>
</reference>
<organism evidence="5 6">
    <name type="scientific">Orchesella cincta</name>
    <name type="common">Springtail</name>
    <name type="synonym">Podura cincta</name>
    <dbReference type="NCBI Taxonomy" id="48709"/>
    <lineage>
        <taxon>Eukaryota</taxon>
        <taxon>Metazoa</taxon>
        <taxon>Ecdysozoa</taxon>
        <taxon>Arthropoda</taxon>
        <taxon>Hexapoda</taxon>
        <taxon>Collembola</taxon>
        <taxon>Entomobryomorpha</taxon>
        <taxon>Entomobryoidea</taxon>
        <taxon>Orchesellidae</taxon>
        <taxon>Orchesellinae</taxon>
        <taxon>Orchesella</taxon>
    </lineage>
</organism>
<evidence type="ECO:0000259" key="4">
    <source>
        <dbReference type="PROSITE" id="PS50102"/>
    </source>
</evidence>
<dbReference type="OrthoDB" id="439808at2759"/>
<feature type="region of interest" description="Disordered" evidence="3">
    <location>
        <begin position="370"/>
        <end position="415"/>
    </location>
</feature>
<dbReference type="GO" id="GO:0003729">
    <property type="term" value="F:mRNA binding"/>
    <property type="evidence" value="ECO:0007669"/>
    <property type="project" value="TreeGrafter"/>
</dbReference>
<dbReference type="InterPro" id="IPR000504">
    <property type="entry name" value="RRM_dom"/>
</dbReference>
<keyword evidence="1 2" id="KW-0694">RNA-binding</keyword>
<proteinExistence type="predicted"/>
<evidence type="ECO:0000313" key="6">
    <source>
        <dbReference type="Proteomes" id="UP000094527"/>
    </source>
</evidence>
<dbReference type="Proteomes" id="UP000094527">
    <property type="component" value="Unassembled WGS sequence"/>
</dbReference>
<dbReference type="Gene3D" id="3.30.70.330">
    <property type="match status" value="3"/>
</dbReference>
<sequence>MDYFGASTFPSVDESSPKTIYMGNLDSQITEDLLMALCSQYGTIKSCKLIKEAVSEPFAFIEYEDRQAAQMAITAMTGRLCFGRKMKLNWALPNGNTKEKIDTSKHFHIFVGDLGAETTEDDLIKAFSPYGMISDCRVVRDMHTARSKSYGFLSFVTKENAEMAINQMNGYWLGSRSIRTNWAVRKPYESGLGNVPKHQKKPSYEDVSNRTGPENCTVFCGKIPASVLSESLLKSLFEKFGGIVEIRVFQEKGYGFVKFIEKAAAVRAIITMNESEIHGESIKVSWGKEMSGMSSGPHDTNYYYQSYSNSSANQYLPSYGLQSAGMPYWPQPQGYQDPYSMLMQQQYYPSYNQNSQQQMPYFDYPASEAMMSTRTSQQGRSEWSNDAASNQAVRQQSFNLPRAAGMSSAEESLSR</sequence>
<dbReference type="EMBL" id="LJIJ01000380">
    <property type="protein sequence ID" value="ODM98126.1"/>
    <property type="molecule type" value="Genomic_DNA"/>
</dbReference>
<feature type="domain" description="RRM" evidence="4">
    <location>
        <begin position="18"/>
        <end position="93"/>
    </location>
</feature>
<dbReference type="OMA" id="VRIFKMQ"/>
<protein>
    <submittedName>
        <fullName evidence="5">Nucleolysin TIAR</fullName>
    </submittedName>
</protein>
<feature type="domain" description="RRM" evidence="4">
    <location>
        <begin position="107"/>
        <end position="185"/>
    </location>
</feature>
<dbReference type="GO" id="GO:0005634">
    <property type="term" value="C:nucleus"/>
    <property type="evidence" value="ECO:0007669"/>
    <property type="project" value="TreeGrafter"/>
</dbReference>
<name>A0A1D2MYK2_ORCCI</name>
<dbReference type="InterPro" id="IPR012677">
    <property type="entry name" value="Nucleotide-bd_a/b_plait_sf"/>
</dbReference>
<feature type="domain" description="RRM" evidence="4">
    <location>
        <begin position="216"/>
        <end position="289"/>
    </location>
</feature>
<dbReference type="InterPro" id="IPR035979">
    <property type="entry name" value="RBD_domain_sf"/>
</dbReference>
<dbReference type="Pfam" id="PF00076">
    <property type="entry name" value="RRM_1"/>
    <property type="match status" value="3"/>
</dbReference>
<dbReference type="SUPFAM" id="SSF54928">
    <property type="entry name" value="RNA-binding domain, RBD"/>
    <property type="match status" value="2"/>
</dbReference>